<accession>A0A327WVA2</accession>
<keyword evidence="1" id="KW-0812">Transmembrane</keyword>
<evidence type="ECO:0000313" key="3">
    <source>
        <dbReference type="Proteomes" id="UP000249203"/>
    </source>
</evidence>
<evidence type="ECO:0000256" key="1">
    <source>
        <dbReference type="SAM" id="Phobius"/>
    </source>
</evidence>
<sequence length="52" mass="5713">MLHNVPNTATSKPTLEYTAAEPYQRKLTFVALMIATLGSTIIGGINVFNFQK</sequence>
<proteinExistence type="predicted"/>
<gene>
    <name evidence="2" type="ORF">B0I24_10618</name>
</gene>
<keyword evidence="1" id="KW-1133">Transmembrane helix</keyword>
<name>A0A327WVA2_9GAMM</name>
<dbReference type="EMBL" id="QLMD01000006">
    <property type="protein sequence ID" value="RAJ96955.1"/>
    <property type="molecule type" value="Genomic_DNA"/>
</dbReference>
<dbReference type="AlphaFoldDB" id="A0A327WVA2"/>
<evidence type="ECO:0000313" key="2">
    <source>
        <dbReference type="EMBL" id="RAJ96955.1"/>
    </source>
</evidence>
<dbReference type="Proteomes" id="UP000249203">
    <property type="component" value="Unassembled WGS sequence"/>
</dbReference>
<keyword evidence="1" id="KW-0472">Membrane</keyword>
<organism evidence="2 3">
    <name type="scientific">Aliidiomarina maris</name>
    <dbReference type="NCBI Taxonomy" id="531312"/>
    <lineage>
        <taxon>Bacteria</taxon>
        <taxon>Pseudomonadati</taxon>
        <taxon>Pseudomonadota</taxon>
        <taxon>Gammaproteobacteria</taxon>
        <taxon>Alteromonadales</taxon>
        <taxon>Idiomarinaceae</taxon>
        <taxon>Aliidiomarina</taxon>
    </lineage>
</organism>
<feature type="transmembrane region" description="Helical" evidence="1">
    <location>
        <begin position="27"/>
        <end position="48"/>
    </location>
</feature>
<comment type="caution">
    <text evidence="2">The sequence shown here is derived from an EMBL/GenBank/DDBJ whole genome shotgun (WGS) entry which is preliminary data.</text>
</comment>
<reference evidence="2 3" key="1">
    <citation type="submission" date="2018-06" db="EMBL/GenBank/DDBJ databases">
        <title>Genomic Encyclopedia of Type Strains, Phase III (KMG-III): the genomes of soil and plant-associated and newly described type strains.</title>
        <authorList>
            <person name="Whitman W."/>
        </authorList>
    </citation>
    <scope>NUCLEOTIDE SEQUENCE [LARGE SCALE GENOMIC DNA]</scope>
    <source>
        <strain evidence="2 3">CGMCC 1.15366</strain>
    </source>
</reference>
<protein>
    <submittedName>
        <fullName evidence="2">Uncharacterized protein</fullName>
    </submittedName>
</protein>
<dbReference type="RefSeq" id="WP_157983242.1">
    <property type="nucleotide sequence ID" value="NZ_PIPK01000006.1"/>
</dbReference>